<reference evidence="2" key="1">
    <citation type="submission" date="2022-01" db="EMBL/GenBank/DDBJ databases">
        <authorList>
            <person name="King R."/>
        </authorList>
    </citation>
    <scope>NUCLEOTIDE SEQUENCE</scope>
</reference>
<protein>
    <submittedName>
        <fullName evidence="2">Uncharacterized protein</fullName>
    </submittedName>
</protein>
<dbReference type="OrthoDB" id="6709578at2759"/>
<keyword evidence="3" id="KW-1185">Reference proteome</keyword>
<feature type="compositionally biased region" description="Polar residues" evidence="1">
    <location>
        <begin position="292"/>
        <end position="303"/>
    </location>
</feature>
<feature type="compositionally biased region" description="Basic and acidic residues" evidence="1">
    <location>
        <begin position="67"/>
        <end position="81"/>
    </location>
</feature>
<dbReference type="AlphaFoldDB" id="A0A9N9MPL6"/>
<feature type="region of interest" description="Disordered" evidence="1">
    <location>
        <begin position="1"/>
        <end position="85"/>
    </location>
</feature>
<organism evidence="2 3">
    <name type="scientific">Ceutorhynchus assimilis</name>
    <name type="common">cabbage seed weevil</name>
    <dbReference type="NCBI Taxonomy" id="467358"/>
    <lineage>
        <taxon>Eukaryota</taxon>
        <taxon>Metazoa</taxon>
        <taxon>Ecdysozoa</taxon>
        <taxon>Arthropoda</taxon>
        <taxon>Hexapoda</taxon>
        <taxon>Insecta</taxon>
        <taxon>Pterygota</taxon>
        <taxon>Neoptera</taxon>
        <taxon>Endopterygota</taxon>
        <taxon>Coleoptera</taxon>
        <taxon>Polyphaga</taxon>
        <taxon>Cucujiformia</taxon>
        <taxon>Curculionidae</taxon>
        <taxon>Ceutorhynchinae</taxon>
        <taxon>Ceutorhynchus</taxon>
    </lineage>
</organism>
<sequence>MPKRNKVYSEDSDNGDLERKRRKLRKQLGDLERKRNRRKRENSSDSSSISSGSDSSESENPDPVIVNDERNEDLSQNKPEEQEQDPEILKLLGEEPSGSDSIFGSEVHQALADRWTKFLTLGVEKAEIEAMEKKYPVPKNISYLKAPALNPELESSLTDQGRKEDKYSSIIQGHVGLSLSTIASCIDAILKGDECPITDIKSQILPSIVDAGKNLCGAFNMISTNRKYHVGINLNPMVKKIVKESKPDEFLCGNNFADKFKEVKTQLKTGKEMKNVFSTPKSFPSTSSSSFQRTQGRNSSLNYQRKFAKGRIKERHVERPQKREREYKQAYKPYTKRTNTK</sequence>
<proteinExistence type="predicted"/>
<feature type="compositionally biased region" description="Low complexity" evidence="1">
    <location>
        <begin position="44"/>
        <end position="55"/>
    </location>
</feature>
<evidence type="ECO:0000313" key="3">
    <source>
        <dbReference type="Proteomes" id="UP001152799"/>
    </source>
</evidence>
<feature type="compositionally biased region" description="Low complexity" evidence="1">
    <location>
        <begin position="277"/>
        <end position="291"/>
    </location>
</feature>
<dbReference type="Proteomes" id="UP001152799">
    <property type="component" value="Chromosome 2"/>
</dbReference>
<name>A0A9N9MPL6_9CUCU</name>
<feature type="compositionally biased region" description="Basic and acidic residues" evidence="1">
    <location>
        <begin position="315"/>
        <end position="329"/>
    </location>
</feature>
<dbReference type="EMBL" id="OU892278">
    <property type="protein sequence ID" value="CAG9764468.1"/>
    <property type="molecule type" value="Genomic_DNA"/>
</dbReference>
<accession>A0A9N9MPL6</accession>
<evidence type="ECO:0000256" key="1">
    <source>
        <dbReference type="SAM" id="MobiDB-lite"/>
    </source>
</evidence>
<dbReference type="PANTHER" id="PTHR34239:SF2">
    <property type="entry name" value="TRANSPOSABLE ELEMENT P TRANSPOSASE_THAP9 CONSERVED DOMAIN-CONTAINING PROTEIN"/>
    <property type="match status" value="1"/>
</dbReference>
<feature type="region of interest" description="Disordered" evidence="1">
    <location>
        <begin position="275"/>
        <end position="341"/>
    </location>
</feature>
<dbReference type="PANTHER" id="PTHR34239">
    <property type="entry name" value="APPLE DOMAIN-CONTAINING PROTEIN"/>
    <property type="match status" value="1"/>
</dbReference>
<gene>
    <name evidence="2" type="ORF">CEUTPL_LOCUS5108</name>
</gene>
<evidence type="ECO:0000313" key="2">
    <source>
        <dbReference type="EMBL" id="CAG9764468.1"/>
    </source>
</evidence>